<comment type="caution">
    <text evidence="1">The sequence shown here is derived from an EMBL/GenBank/DDBJ whole genome shotgun (WGS) entry which is preliminary data.</text>
</comment>
<protein>
    <recommendedName>
        <fullName evidence="3">DUF2187 domain-containing protein</fullName>
    </recommendedName>
</protein>
<organism evidence="1 2">
    <name type="scientific">Jeotgalibacillus marinus</name>
    <dbReference type="NCBI Taxonomy" id="86667"/>
    <lineage>
        <taxon>Bacteria</taxon>
        <taxon>Bacillati</taxon>
        <taxon>Bacillota</taxon>
        <taxon>Bacilli</taxon>
        <taxon>Bacillales</taxon>
        <taxon>Caryophanaceae</taxon>
        <taxon>Jeotgalibacillus</taxon>
    </lineage>
</organism>
<gene>
    <name evidence="1" type="ORF">AB1471_11385</name>
</gene>
<evidence type="ECO:0008006" key="3">
    <source>
        <dbReference type="Google" id="ProtNLM"/>
    </source>
</evidence>
<evidence type="ECO:0000313" key="2">
    <source>
        <dbReference type="Proteomes" id="UP001556040"/>
    </source>
</evidence>
<dbReference type="EMBL" id="JBFMIA010000010">
    <property type="protein sequence ID" value="MEW9502397.1"/>
    <property type="molecule type" value="Genomic_DNA"/>
</dbReference>
<proteinExistence type="predicted"/>
<sequence length="60" mass="6941">MKRKAVFGEKIRVLKNSSAFDKNDILDVVYSNQFSIIAYKYGDYEGHIIKHKDYVLVNGT</sequence>
<dbReference type="Proteomes" id="UP001556040">
    <property type="component" value="Unassembled WGS sequence"/>
</dbReference>
<name>A0ABV3Q4Z1_9BACL</name>
<keyword evidence="2" id="KW-1185">Reference proteome</keyword>
<evidence type="ECO:0000313" key="1">
    <source>
        <dbReference type="EMBL" id="MEW9502397.1"/>
    </source>
</evidence>
<dbReference type="RefSeq" id="WP_367779889.1">
    <property type="nucleotide sequence ID" value="NZ_JBFMIA010000010.1"/>
</dbReference>
<accession>A0ABV3Q4Z1</accession>
<reference evidence="1 2" key="1">
    <citation type="journal article" date="1979" name="Int. J. Syst. Evol. Microbiol.">
        <title>Bacillus globisporus subsp. marinus subsp. nov.</title>
        <authorList>
            <person name="Liu H."/>
        </authorList>
    </citation>
    <scope>NUCLEOTIDE SEQUENCE [LARGE SCALE GENOMIC DNA]</scope>
    <source>
        <strain evidence="1 2">DSM 1297</strain>
    </source>
</reference>